<name>A0A0R0KM58_SOYBN</name>
<sequence length="88" mass="10032">MLDHARGHALQNNCPKLNYFLNVEKMILKLNHQNTRNQLLTTFLCLEASKDLQPSTTRSSHPFEIHNLSGIMNNKQSTVLDVEGDNDN</sequence>
<dbReference type="AlphaFoldDB" id="A0A0R0KM58"/>
<evidence type="ECO:0000313" key="1">
    <source>
        <dbReference type="EMBL" id="KRH65555.1"/>
    </source>
</evidence>
<gene>
    <name evidence="1" type="ORF">GLYMA_03G045100</name>
</gene>
<proteinExistence type="predicted"/>
<dbReference type="InParanoid" id="A0A0R0KM58"/>
<protein>
    <submittedName>
        <fullName evidence="1 2">Uncharacterized protein</fullName>
    </submittedName>
</protein>
<dbReference type="EMBL" id="CM000836">
    <property type="protein sequence ID" value="KRH65555.1"/>
    <property type="molecule type" value="Genomic_DNA"/>
</dbReference>
<dbReference type="Proteomes" id="UP000008827">
    <property type="component" value="Chromosome 3"/>
</dbReference>
<reference evidence="1 2" key="1">
    <citation type="journal article" date="2010" name="Nature">
        <title>Genome sequence of the palaeopolyploid soybean.</title>
        <authorList>
            <person name="Schmutz J."/>
            <person name="Cannon S.B."/>
            <person name="Schlueter J."/>
            <person name="Ma J."/>
            <person name="Mitros T."/>
            <person name="Nelson W."/>
            <person name="Hyten D.L."/>
            <person name="Song Q."/>
            <person name="Thelen J.J."/>
            <person name="Cheng J."/>
            <person name="Xu D."/>
            <person name="Hellsten U."/>
            <person name="May G.D."/>
            <person name="Yu Y."/>
            <person name="Sakurai T."/>
            <person name="Umezawa T."/>
            <person name="Bhattacharyya M.K."/>
            <person name="Sandhu D."/>
            <person name="Valliyodan B."/>
            <person name="Lindquist E."/>
            <person name="Peto M."/>
            <person name="Grant D."/>
            <person name="Shu S."/>
            <person name="Goodstein D."/>
            <person name="Barry K."/>
            <person name="Futrell-Griggs M."/>
            <person name="Abernathy B."/>
            <person name="Du J."/>
            <person name="Tian Z."/>
            <person name="Zhu L."/>
            <person name="Gill N."/>
            <person name="Joshi T."/>
            <person name="Libault M."/>
            <person name="Sethuraman A."/>
            <person name="Zhang X.-C."/>
            <person name="Shinozaki K."/>
            <person name="Nguyen H.T."/>
            <person name="Wing R.A."/>
            <person name="Cregan P."/>
            <person name="Specht J."/>
            <person name="Grimwood J."/>
            <person name="Rokhsar D."/>
            <person name="Stacey G."/>
            <person name="Shoemaker R.C."/>
            <person name="Jackson S.A."/>
        </authorList>
    </citation>
    <scope>NUCLEOTIDE SEQUENCE</scope>
    <source>
        <strain evidence="2">cv. Williams 82</strain>
        <tissue evidence="1">Callus</tissue>
    </source>
</reference>
<organism evidence="1">
    <name type="scientific">Glycine max</name>
    <name type="common">Soybean</name>
    <name type="synonym">Glycine hispida</name>
    <dbReference type="NCBI Taxonomy" id="3847"/>
    <lineage>
        <taxon>Eukaryota</taxon>
        <taxon>Viridiplantae</taxon>
        <taxon>Streptophyta</taxon>
        <taxon>Embryophyta</taxon>
        <taxon>Tracheophyta</taxon>
        <taxon>Spermatophyta</taxon>
        <taxon>Magnoliopsida</taxon>
        <taxon>eudicotyledons</taxon>
        <taxon>Gunneridae</taxon>
        <taxon>Pentapetalae</taxon>
        <taxon>rosids</taxon>
        <taxon>fabids</taxon>
        <taxon>Fabales</taxon>
        <taxon>Fabaceae</taxon>
        <taxon>Papilionoideae</taxon>
        <taxon>50 kb inversion clade</taxon>
        <taxon>NPAAA clade</taxon>
        <taxon>indigoferoid/millettioid clade</taxon>
        <taxon>Phaseoleae</taxon>
        <taxon>Glycine</taxon>
        <taxon>Glycine subgen. Soja</taxon>
    </lineage>
</organism>
<evidence type="ECO:0000313" key="3">
    <source>
        <dbReference type="Proteomes" id="UP000008827"/>
    </source>
</evidence>
<evidence type="ECO:0000313" key="2">
    <source>
        <dbReference type="EnsemblPlants" id="KRH65555"/>
    </source>
</evidence>
<accession>A0A0R0KM58</accession>
<dbReference type="EnsemblPlants" id="KRH65555">
    <property type="protein sequence ID" value="KRH65555"/>
    <property type="gene ID" value="GLYMA_03G045100"/>
</dbReference>
<dbReference type="Gramene" id="KRH65555">
    <property type="protein sequence ID" value="KRH65555"/>
    <property type="gene ID" value="GLYMA_03G045100"/>
</dbReference>
<reference evidence="1" key="3">
    <citation type="submission" date="2018-07" db="EMBL/GenBank/DDBJ databases">
        <title>WGS assembly of Glycine max.</title>
        <authorList>
            <person name="Schmutz J."/>
            <person name="Cannon S."/>
            <person name="Schlueter J."/>
            <person name="Ma J."/>
            <person name="Mitros T."/>
            <person name="Nelson W."/>
            <person name="Hyten D."/>
            <person name="Song Q."/>
            <person name="Thelen J."/>
            <person name="Cheng J."/>
            <person name="Xu D."/>
            <person name="Hellsten U."/>
            <person name="May G."/>
            <person name="Yu Y."/>
            <person name="Sakurai T."/>
            <person name="Umezawa T."/>
            <person name="Bhattacharyya M."/>
            <person name="Sandhu D."/>
            <person name="Valliyodan B."/>
            <person name="Lindquist E."/>
            <person name="Peto M."/>
            <person name="Grant D."/>
            <person name="Shu S."/>
            <person name="Goodstein D."/>
            <person name="Barry K."/>
            <person name="Futrell-Griggs M."/>
            <person name="Abernathy B."/>
            <person name="Du J."/>
            <person name="Tian Z."/>
            <person name="Zhu L."/>
            <person name="Gill N."/>
            <person name="Joshi T."/>
            <person name="Libault M."/>
            <person name="Sethuraman A."/>
            <person name="Zhang X."/>
            <person name="Shinozaki K."/>
            <person name="Nguyen H."/>
            <person name="Wing R."/>
            <person name="Cregan P."/>
            <person name="Specht J."/>
            <person name="Grimwood J."/>
            <person name="Rokhsar D."/>
            <person name="Stacey G."/>
            <person name="Shoemaker R."/>
            <person name="Jackson S."/>
        </authorList>
    </citation>
    <scope>NUCLEOTIDE SEQUENCE</scope>
    <source>
        <tissue evidence="1">Callus</tissue>
    </source>
</reference>
<reference evidence="2" key="2">
    <citation type="submission" date="2018-02" db="UniProtKB">
        <authorList>
            <consortium name="EnsemblPlants"/>
        </authorList>
    </citation>
    <scope>IDENTIFICATION</scope>
    <source>
        <strain evidence="2">Williams 82</strain>
    </source>
</reference>
<keyword evidence="3" id="KW-1185">Reference proteome</keyword>